<dbReference type="OrthoDB" id="749055at2759"/>
<dbReference type="Pfam" id="PF00560">
    <property type="entry name" value="LRR_1"/>
    <property type="match status" value="1"/>
</dbReference>
<evidence type="ECO:0000256" key="7">
    <source>
        <dbReference type="ARBA" id="ARBA00023136"/>
    </source>
</evidence>
<keyword evidence="11" id="KW-0808">Transferase</keyword>
<keyword evidence="2" id="KW-0433">Leucine-rich repeat</keyword>
<evidence type="ECO:0000256" key="8">
    <source>
        <dbReference type="SAM" id="Phobius"/>
    </source>
</evidence>
<dbReference type="InterPro" id="IPR001611">
    <property type="entry name" value="Leu-rich_rpt"/>
</dbReference>
<reference evidence="11" key="1">
    <citation type="submission" date="2020-09" db="EMBL/GenBank/DDBJ databases">
        <title>Genome-Enabled Discovery of Anthraquinone Biosynthesis in Senna tora.</title>
        <authorList>
            <person name="Kang S.-H."/>
            <person name="Pandey R.P."/>
            <person name="Lee C.-M."/>
            <person name="Sim J.-S."/>
            <person name="Jeong J.-T."/>
            <person name="Choi B.-S."/>
            <person name="Jung M."/>
            <person name="Ginzburg D."/>
            <person name="Zhao K."/>
            <person name="Won S.Y."/>
            <person name="Oh T.-J."/>
            <person name="Yu Y."/>
            <person name="Kim N.-H."/>
            <person name="Lee O.R."/>
            <person name="Lee T.-H."/>
            <person name="Bashyal P."/>
            <person name="Kim T.-S."/>
            <person name="Lee W.-H."/>
            <person name="Kawkins C."/>
            <person name="Kim C.-K."/>
            <person name="Kim J.S."/>
            <person name="Ahn B.O."/>
            <person name="Rhee S.Y."/>
            <person name="Sohng J.K."/>
        </authorList>
    </citation>
    <scope>NUCLEOTIDE SEQUENCE</scope>
    <source>
        <tissue evidence="11">Leaf</tissue>
    </source>
</reference>
<evidence type="ECO:0000256" key="9">
    <source>
        <dbReference type="SAM" id="SignalP"/>
    </source>
</evidence>
<comment type="subcellular location">
    <subcellularLocation>
        <location evidence="1">Membrane</location>
        <topology evidence="1">Single-pass membrane protein</topology>
    </subcellularLocation>
</comment>
<keyword evidence="4 9" id="KW-0732">Signal</keyword>
<dbReference type="Proteomes" id="UP000634136">
    <property type="component" value="Unassembled WGS sequence"/>
</dbReference>
<evidence type="ECO:0000256" key="6">
    <source>
        <dbReference type="ARBA" id="ARBA00022989"/>
    </source>
</evidence>
<dbReference type="Pfam" id="PF08263">
    <property type="entry name" value="LRRNT_2"/>
    <property type="match status" value="1"/>
</dbReference>
<comment type="caution">
    <text evidence="11">The sequence shown here is derived from an EMBL/GenBank/DDBJ whole genome shotgun (WGS) entry which is preliminary data.</text>
</comment>
<protein>
    <submittedName>
        <fullName evidence="11">Protein NSP-INTERACTING KINASE 2</fullName>
    </submittedName>
</protein>
<dbReference type="InterPro" id="IPR013210">
    <property type="entry name" value="LRR_N_plant-typ"/>
</dbReference>
<evidence type="ECO:0000256" key="2">
    <source>
        <dbReference type="ARBA" id="ARBA00022614"/>
    </source>
</evidence>
<proteinExistence type="predicted"/>
<dbReference type="InterPro" id="IPR032675">
    <property type="entry name" value="LRR_dom_sf"/>
</dbReference>
<keyword evidence="11" id="KW-0418">Kinase</keyword>
<keyword evidence="6 8" id="KW-1133">Transmembrane helix</keyword>
<feature type="transmembrane region" description="Helical" evidence="8">
    <location>
        <begin position="190"/>
        <end position="212"/>
    </location>
</feature>
<evidence type="ECO:0000256" key="5">
    <source>
        <dbReference type="ARBA" id="ARBA00022737"/>
    </source>
</evidence>
<evidence type="ECO:0000256" key="4">
    <source>
        <dbReference type="ARBA" id="ARBA00022729"/>
    </source>
</evidence>
<keyword evidence="12" id="KW-1185">Reference proteome</keyword>
<dbReference type="PANTHER" id="PTHR47988">
    <property type="entry name" value="SOMATIC EMBRYOGENESIS RECEPTOR KINASE 1"/>
    <property type="match status" value="1"/>
</dbReference>
<dbReference type="GO" id="GO:0016020">
    <property type="term" value="C:membrane"/>
    <property type="evidence" value="ECO:0007669"/>
    <property type="project" value="UniProtKB-SubCell"/>
</dbReference>
<feature type="chain" id="PRO_5032657292" evidence="9">
    <location>
        <begin position="19"/>
        <end position="230"/>
    </location>
</feature>
<evidence type="ECO:0000256" key="3">
    <source>
        <dbReference type="ARBA" id="ARBA00022692"/>
    </source>
</evidence>
<dbReference type="GO" id="GO:0016301">
    <property type="term" value="F:kinase activity"/>
    <property type="evidence" value="ECO:0007669"/>
    <property type="project" value="UniProtKB-KW"/>
</dbReference>
<evidence type="ECO:0000313" key="12">
    <source>
        <dbReference type="Proteomes" id="UP000634136"/>
    </source>
</evidence>
<evidence type="ECO:0000313" key="11">
    <source>
        <dbReference type="EMBL" id="KAF7827908.1"/>
    </source>
</evidence>
<dbReference type="FunFam" id="3.80.10.10:FF:000129">
    <property type="entry name" value="Leucine-rich repeat receptor-like kinase"/>
    <property type="match status" value="1"/>
</dbReference>
<name>A0A834TSZ8_9FABA</name>
<dbReference type="Gene3D" id="3.80.10.10">
    <property type="entry name" value="Ribonuclease Inhibitor"/>
    <property type="match status" value="1"/>
</dbReference>
<dbReference type="Pfam" id="PF13855">
    <property type="entry name" value="LRR_8"/>
    <property type="match status" value="1"/>
</dbReference>
<dbReference type="EMBL" id="JAAIUW010000006">
    <property type="protein sequence ID" value="KAF7827908.1"/>
    <property type="molecule type" value="Genomic_DNA"/>
</dbReference>
<evidence type="ECO:0000256" key="1">
    <source>
        <dbReference type="ARBA" id="ARBA00004167"/>
    </source>
</evidence>
<keyword evidence="5" id="KW-0677">Repeat</keyword>
<feature type="signal peptide" evidence="9">
    <location>
        <begin position="1"/>
        <end position="18"/>
    </location>
</feature>
<evidence type="ECO:0000259" key="10">
    <source>
        <dbReference type="Pfam" id="PF08263"/>
    </source>
</evidence>
<keyword evidence="3 8" id="KW-0812">Transmembrane</keyword>
<dbReference type="SUPFAM" id="SSF52058">
    <property type="entry name" value="L domain-like"/>
    <property type="match status" value="1"/>
</dbReference>
<sequence length="230" mass="26112">MERRSLPFFFFFWTSVSALLTPKGVNYEALMGIKNSLKDGNHVLYNWDGDAVDPCNWVSVSCSPDRFVNYLLLQDNNISGPIPPELGRLKKLETLDLSDNFFTGHLPHTLSHMKSLHYLRLNNNSLTGTIPSSLANMSQLALLYIGNPEICAIGKEQNCFRTTTQLSSNLNNVSQDSEWSGRRKKQKMGLALGSTLSSICLLILGFAFLLWWRQRYNKQVFFDVNGTYFN</sequence>
<gene>
    <name evidence="11" type="ORF">G2W53_019072</name>
</gene>
<organism evidence="11 12">
    <name type="scientific">Senna tora</name>
    <dbReference type="NCBI Taxonomy" id="362788"/>
    <lineage>
        <taxon>Eukaryota</taxon>
        <taxon>Viridiplantae</taxon>
        <taxon>Streptophyta</taxon>
        <taxon>Embryophyta</taxon>
        <taxon>Tracheophyta</taxon>
        <taxon>Spermatophyta</taxon>
        <taxon>Magnoliopsida</taxon>
        <taxon>eudicotyledons</taxon>
        <taxon>Gunneridae</taxon>
        <taxon>Pentapetalae</taxon>
        <taxon>rosids</taxon>
        <taxon>fabids</taxon>
        <taxon>Fabales</taxon>
        <taxon>Fabaceae</taxon>
        <taxon>Caesalpinioideae</taxon>
        <taxon>Cassia clade</taxon>
        <taxon>Senna</taxon>
    </lineage>
</organism>
<feature type="domain" description="Leucine-rich repeat-containing N-terminal plant-type" evidence="10">
    <location>
        <begin position="28"/>
        <end position="63"/>
    </location>
</feature>
<dbReference type="AlphaFoldDB" id="A0A834TSZ8"/>
<keyword evidence="7 8" id="KW-0472">Membrane</keyword>
<accession>A0A834TSZ8</accession>